<organism evidence="2 3">
    <name type="scientific">Pterulicium gracile</name>
    <dbReference type="NCBI Taxonomy" id="1884261"/>
    <lineage>
        <taxon>Eukaryota</taxon>
        <taxon>Fungi</taxon>
        <taxon>Dikarya</taxon>
        <taxon>Basidiomycota</taxon>
        <taxon>Agaricomycotina</taxon>
        <taxon>Agaricomycetes</taxon>
        <taxon>Agaricomycetidae</taxon>
        <taxon>Agaricales</taxon>
        <taxon>Pleurotineae</taxon>
        <taxon>Pterulaceae</taxon>
        <taxon>Pterulicium</taxon>
    </lineage>
</organism>
<dbReference type="Proteomes" id="UP000305067">
    <property type="component" value="Unassembled WGS sequence"/>
</dbReference>
<proteinExistence type="predicted"/>
<keyword evidence="1" id="KW-0812">Transmembrane</keyword>
<accession>A0A5C3QCE6</accession>
<name>A0A5C3QCE6_9AGAR</name>
<keyword evidence="3" id="KW-1185">Reference proteome</keyword>
<dbReference type="EMBL" id="ML178835">
    <property type="protein sequence ID" value="TFK99196.1"/>
    <property type="molecule type" value="Genomic_DNA"/>
</dbReference>
<feature type="transmembrane region" description="Helical" evidence="1">
    <location>
        <begin position="119"/>
        <end position="146"/>
    </location>
</feature>
<protein>
    <submittedName>
        <fullName evidence="2">Uncharacterized protein</fullName>
    </submittedName>
</protein>
<evidence type="ECO:0000256" key="1">
    <source>
        <dbReference type="SAM" id="Phobius"/>
    </source>
</evidence>
<keyword evidence="1" id="KW-0472">Membrane</keyword>
<keyword evidence="1" id="KW-1133">Transmembrane helix</keyword>
<gene>
    <name evidence="2" type="ORF">BDV98DRAFT_188038</name>
</gene>
<evidence type="ECO:0000313" key="3">
    <source>
        <dbReference type="Proteomes" id="UP000305067"/>
    </source>
</evidence>
<sequence length="149" mass="16397">MYDRTSFIEAVLTNRTFCKDRVLDPLKYLPPTGEHCTEYLAHLPCVNVNRSKVRSDAPVGGHTVAGKFPFSLSPFPTLTPLHPQCPGNSPARTHPAPRQETRMSFKDAQSANPHTSACVIILLCLICHWQCLVCVISLVLGLTATLSLE</sequence>
<evidence type="ECO:0000313" key="2">
    <source>
        <dbReference type="EMBL" id="TFK99196.1"/>
    </source>
</evidence>
<reference evidence="2 3" key="1">
    <citation type="journal article" date="2019" name="Nat. Ecol. Evol.">
        <title>Megaphylogeny resolves global patterns of mushroom evolution.</title>
        <authorList>
            <person name="Varga T."/>
            <person name="Krizsan K."/>
            <person name="Foldi C."/>
            <person name="Dima B."/>
            <person name="Sanchez-Garcia M."/>
            <person name="Sanchez-Ramirez S."/>
            <person name="Szollosi G.J."/>
            <person name="Szarkandi J.G."/>
            <person name="Papp V."/>
            <person name="Albert L."/>
            <person name="Andreopoulos W."/>
            <person name="Angelini C."/>
            <person name="Antonin V."/>
            <person name="Barry K.W."/>
            <person name="Bougher N.L."/>
            <person name="Buchanan P."/>
            <person name="Buyck B."/>
            <person name="Bense V."/>
            <person name="Catcheside P."/>
            <person name="Chovatia M."/>
            <person name="Cooper J."/>
            <person name="Damon W."/>
            <person name="Desjardin D."/>
            <person name="Finy P."/>
            <person name="Geml J."/>
            <person name="Haridas S."/>
            <person name="Hughes K."/>
            <person name="Justo A."/>
            <person name="Karasinski D."/>
            <person name="Kautmanova I."/>
            <person name="Kiss B."/>
            <person name="Kocsube S."/>
            <person name="Kotiranta H."/>
            <person name="LaButti K.M."/>
            <person name="Lechner B.E."/>
            <person name="Liimatainen K."/>
            <person name="Lipzen A."/>
            <person name="Lukacs Z."/>
            <person name="Mihaltcheva S."/>
            <person name="Morgado L.N."/>
            <person name="Niskanen T."/>
            <person name="Noordeloos M.E."/>
            <person name="Ohm R.A."/>
            <person name="Ortiz-Santana B."/>
            <person name="Ovrebo C."/>
            <person name="Racz N."/>
            <person name="Riley R."/>
            <person name="Savchenko A."/>
            <person name="Shiryaev A."/>
            <person name="Soop K."/>
            <person name="Spirin V."/>
            <person name="Szebenyi C."/>
            <person name="Tomsovsky M."/>
            <person name="Tulloss R.E."/>
            <person name="Uehling J."/>
            <person name="Grigoriev I.V."/>
            <person name="Vagvolgyi C."/>
            <person name="Papp T."/>
            <person name="Martin F.M."/>
            <person name="Miettinen O."/>
            <person name="Hibbett D.S."/>
            <person name="Nagy L.G."/>
        </authorList>
    </citation>
    <scope>NUCLEOTIDE SEQUENCE [LARGE SCALE GENOMIC DNA]</scope>
    <source>
        <strain evidence="2 3">CBS 309.79</strain>
    </source>
</reference>
<dbReference type="AlphaFoldDB" id="A0A5C3QCE6"/>